<feature type="transmembrane region" description="Helical" evidence="7">
    <location>
        <begin position="234"/>
        <end position="253"/>
    </location>
</feature>
<dbReference type="RefSeq" id="WP_216094574.1">
    <property type="nucleotide sequence ID" value="NZ_FNUC01000003.1"/>
</dbReference>
<dbReference type="AlphaFoldDB" id="A0A1H5MXH1"/>
<evidence type="ECO:0000259" key="9">
    <source>
        <dbReference type="PROSITE" id="PS50928"/>
    </source>
</evidence>
<comment type="subcellular location">
    <subcellularLocation>
        <location evidence="1 7">Cell membrane</location>
        <topology evidence="1 7">Multi-pass membrane protein</topology>
    </subcellularLocation>
</comment>
<feature type="compositionally biased region" description="Low complexity" evidence="8">
    <location>
        <begin position="1"/>
        <end position="13"/>
    </location>
</feature>
<proteinExistence type="inferred from homology"/>
<feature type="transmembrane region" description="Helical" evidence="7">
    <location>
        <begin position="97"/>
        <end position="118"/>
    </location>
</feature>
<reference evidence="11" key="1">
    <citation type="submission" date="2016-10" db="EMBL/GenBank/DDBJ databases">
        <authorList>
            <person name="Varghese N."/>
            <person name="Submissions S."/>
        </authorList>
    </citation>
    <scope>NUCLEOTIDE SEQUENCE [LARGE SCALE GENOMIC DNA]</scope>
    <source>
        <strain evidence="11">DSM 45237</strain>
    </source>
</reference>
<evidence type="ECO:0000256" key="3">
    <source>
        <dbReference type="ARBA" id="ARBA00022475"/>
    </source>
</evidence>
<keyword evidence="10" id="KW-0762">Sugar transport</keyword>
<dbReference type="Proteomes" id="UP000181980">
    <property type="component" value="Unassembled WGS sequence"/>
</dbReference>
<dbReference type="Pfam" id="PF00528">
    <property type="entry name" value="BPD_transp_1"/>
    <property type="match status" value="1"/>
</dbReference>
<feature type="transmembrane region" description="Helical" evidence="7">
    <location>
        <begin position="130"/>
        <end position="151"/>
    </location>
</feature>
<dbReference type="PANTHER" id="PTHR30193">
    <property type="entry name" value="ABC TRANSPORTER PERMEASE PROTEIN"/>
    <property type="match status" value="1"/>
</dbReference>
<dbReference type="EMBL" id="FNUC01000003">
    <property type="protein sequence ID" value="SEE93860.1"/>
    <property type="molecule type" value="Genomic_DNA"/>
</dbReference>
<dbReference type="PROSITE" id="PS50928">
    <property type="entry name" value="ABC_TM1"/>
    <property type="match status" value="1"/>
</dbReference>
<feature type="region of interest" description="Disordered" evidence="8">
    <location>
        <begin position="1"/>
        <end position="22"/>
    </location>
</feature>
<evidence type="ECO:0000256" key="8">
    <source>
        <dbReference type="SAM" id="MobiDB-lite"/>
    </source>
</evidence>
<keyword evidence="3" id="KW-1003">Cell membrane</keyword>
<dbReference type="STRING" id="561176.SAMN04488561_3503"/>
<keyword evidence="2 7" id="KW-0813">Transport</keyword>
<dbReference type="GO" id="GO:0055085">
    <property type="term" value="P:transmembrane transport"/>
    <property type="evidence" value="ECO:0007669"/>
    <property type="project" value="InterPro"/>
</dbReference>
<keyword evidence="5 7" id="KW-1133">Transmembrane helix</keyword>
<keyword evidence="4 7" id="KW-0812">Transmembrane</keyword>
<keyword evidence="11" id="KW-1185">Reference proteome</keyword>
<comment type="similarity">
    <text evidence="7">Belongs to the binding-protein-dependent transport system permease family.</text>
</comment>
<dbReference type="Gene3D" id="1.10.3720.10">
    <property type="entry name" value="MetI-like"/>
    <property type="match status" value="1"/>
</dbReference>
<feature type="transmembrane region" description="Helical" evidence="7">
    <location>
        <begin position="28"/>
        <end position="52"/>
    </location>
</feature>
<gene>
    <name evidence="10" type="ORF">SAMN04488561_3503</name>
</gene>
<evidence type="ECO:0000313" key="11">
    <source>
        <dbReference type="Proteomes" id="UP000181980"/>
    </source>
</evidence>
<dbReference type="GO" id="GO:0005886">
    <property type="term" value="C:plasma membrane"/>
    <property type="evidence" value="ECO:0007669"/>
    <property type="project" value="UniProtKB-SubCell"/>
</dbReference>
<evidence type="ECO:0000256" key="2">
    <source>
        <dbReference type="ARBA" id="ARBA00022448"/>
    </source>
</evidence>
<dbReference type="PANTHER" id="PTHR30193:SF41">
    <property type="entry name" value="DIACETYLCHITOBIOSE UPTAKE SYSTEM PERMEASE PROTEIN NGCF"/>
    <property type="match status" value="1"/>
</dbReference>
<protein>
    <submittedName>
        <fullName evidence="10">Multiple sugar transport system permease protein</fullName>
    </submittedName>
</protein>
<dbReference type="InterPro" id="IPR051393">
    <property type="entry name" value="ABC_transporter_permease"/>
</dbReference>
<dbReference type="SUPFAM" id="SSF161098">
    <property type="entry name" value="MetI-like"/>
    <property type="match status" value="1"/>
</dbReference>
<keyword evidence="6 7" id="KW-0472">Membrane</keyword>
<feature type="transmembrane region" description="Helical" evidence="7">
    <location>
        <begin position="171"/>
        <end position="193"/>
    </location>
</feature>
<evidence type="ECO:0000256" key="5">
    <source>
        <dbReference type="ARBA" id="ARBA00022989"/>
    </source>
</evidence>
<feature type="transmembrane region" description="Helical" evidence="7">
    <location>
        <begin position="285"/>
        <end position="309"/>
    </location>
</feature>
<feature type="domain" description="ABC transmembrane type-1" evidence="9">
    <location>
        <begin position="93"/>
        <end position="306"/>
    </location>
</feature>
<evidence type="ECO:0000313" key="10">
    <source>
        <dbReference type="EMBL" id="SEE93860.1"/>
    </source>
</evidence>
<dbReference type="InterPro" id="IPR035906">
    <property type="entry name" value="MetI-like_sf"/>
</dbReference>
<evidence type="ECO:0000256" key="7">
    <source>
        <dbReference type="RuleBase" id="RU363032"/>
    </source>
</evidence>
<accession>A0A1H5MXH1</accession>
<name>A0A1H5MXH1_9ACTN</name>
<evidence type="ECO:0000256" key="4">
    <source>
        <dbReference type="ARBA" id="ARBA00022692"/>
    </source>
</evidence>
<sequence>MTVTAPAALEAAAPPRPQPSRRGTLRSWVARGGLTKIAFALPLLFIFGYFSWWPILDGVAMSVQRTNLVDPAEFVGWSNFSYVLSDPLLPKAIGNTILFAVLSLLIGFPVPLLLATFMAELRGARRLYSVLAYLPVIIPPVVAVLLWKFFYSPEPTGLFNTVLGWFGAGPFAWLNSAGTVLPAIVVEATWAYFGSTTIIYLAALTAVRRELYEAAEIDGAGIVRRTWHITLPQIRGVVLVMLLLQVINTMQVFTEPFVFTGGGPNNASTTILLMIYEYAFIEGDYGAATALSVLLALFLGVVSAVYFAATRRLN</sequence>
<evidence type="ECO:0000256" key="6">
    <source>
        <dbReference type="ARBA" id="ARBA00023136"/>
    </source>
</evidence>
<dbReference type="InterPro" id="IPR000515">
    <property type="entry name" value="MetI-like"/>
</dbReference>
<evidence type="ECO:0000256" key="1">
    <source>
        <dbReference type="ARBA" id="ARBA00004651"/>
    </source>
</evidence>
<organism evidence="10 11">
    <name type="scientific">Jiangella alba</name>
    <dbReference type="NCBI Taxonomy" id="561176"/>
    <lineage>
        <taxon>Bacteria</taxon>
        <taxon>Bacillati</taxon>
        <taxon>Actinomycetota</taxon>
        <taxon>Actinomycetes</taxon>
        <taxon>Jiangellales</taxon>
        <taxon>Jiangellaceae</taxon>
        <taxon>Jiangella</taxon>
    </lineage>
</organism>
<dbReference type="CDD" id="cd06261">
    <property type="entry name" value="TM_PBP2"/>
    <property type="match status" value="1"/>
</dbReference>